<evidence type="ECO:0000256" key="7">
    <source>
        <dbReference type="ARBA" id="ARBA00022777"/>
    </source>
</evidence>
<proteinExistence type="predicted"/>
<feature type="transmembrane region" description="Helical" evidence="11">
    <location>
        <begin position="91"/>
        <end position="111"/>
    </location>
</feature>
<keyword evidence="11" id="KW-1133">Transmembrane helix</keyword>
<feature type="domain" description="Histidine kinase" evidence="12">
    <location>
        <begin position="432"/>
        <end position="653"/>
    </location>
</feature>
<evidence type="ECO:0000256" key="10">
    <source>
        <dbReference type="ARBA" id="ARBA00039401"/>
    </source>
</evidence>
<keyword evidence="11" id="KW-0472">Membrane</keyword>
<evidence type="ECO:0000256" key="3">
    <source>
        <dbReference type="ARBA" id="ARBA00012438"/>
    </source>
</evidence>
<dbReference type="SMART" id="SM00388">
    <property type="entry name" value="HisKA"/>
    <property type="match status" value="1"/>
</dbReference>
<dbReference type="EC" id="2.7.13.3" evidence="3"/>
<protein>
    <recommendedName>
        <fullName evidence="10">Sensor-like histidine kinase SenX3</fullName>
        <ecNumber evidence="3">2.7.13.3</ecNumber>
    </recommendedName>
</protein>
<keyword evidence="14" id="KW-1185">Reference proteome</keyword>
<evidence type="ECO:0000256" key="2">
    <source>
        <dbReference type="ARBA" id="ARBA00004236"/>
    </source>
</evidence>
<keyword evidence="6" id="KW-0547">Nucleotide-binding</keyword>
<organism evidence="13 14">
    <name type="scientific">Actinoplanes subglobosus</name>
    <dbReference type="NCBI Taxonomy" id="1547892"/>
    <lineage>
        <taxon>Bacteria</taxon>
        <taxon>Bacillati</taxon>
        <taxon>Actinomycetota</taxon>
        <taxon>Actinomycetes</taxon>
        <taxon>Micromonosporales</taxon>
        <taxon>Micromonosporaceae</taxon>
        <taxon>Actinoplanes</taxon>
    </lineage>
</organism>
<feature type="transmembrane region" description="Helical" evidence="11">
    <location>
        <begin position="177"/>
        <end position="195"/>
    </location>
</feature>
<dbReference type="PROSITE" id="PS50109">
    <property type="entry name" value="HIS_KIN"/>
    <property type="match status" value="1"/>
</dbReference>
<evidence type="ECO:0000256" key="6">
    <source>
        <dbReference type="ARBA" id="ARBA00022741"/>
    </source>
</evidence>
<evidence type="ECO:0000256" key="11">
    <source>
        <dbReference type="SAM" id="Phobius"/>
    </source>
</evidence>
<dbReference type="GO" id="GO:0005524">
    <property type="term" value="F:ATP binding"/>
    <property type="evidence" value="ECO:0007669"/>
    <property type="project" value="UniProtKB-KW"/>
</dbReference>
<dbReference type="InterPro" id="IPR035965">
    <property type="entry name" value="PAS-like_dom_sf"/>
</dbReference>
<dbReference type="PANTHER" id="PTHR42878">
    <property type="entry name" value="TWO-COMPONENT HISTIDINE KINASE"/>
    <property type="match status" value="1"/>
</dbReference>
<dbReference type="SUPFAM" id="SSF55785">
    <property type="entry name" value="PYP-like sensor domain (PAS domain)"/>
    <property type="match status" value="1"/>
</dbReference>
<dbReference type="SUPFAM" id="SSF47384">
    <property type="entry name" value="Homodimeric domain of signal transducing histidine kinase"/>
    <property type="match status" value="1"/>
</dbReference>
<dbReference type="InterPro" id="IPR036890">
    <property type="entry name" value="HATPase_C_sf"/>
</dbReference>
<evidence type="ECO:0000256" key="8">
    <source>
        <dbReference type="ARBA" id="ARBA00022840"/>
    </source>
</evidence>
<dbReference type="Proteomes" id="UP001595867">
    <property type="component" value="Unassembled WGS sequence"/>
</dbReference>
<reference evidence="14" key="1">
    <citation type="journal article" date="2019" name="Int. J. Syst. Evol. Microbiol.">
        <title>The Global Catalogue of Microorganisms (GCM) 10K type strain sequencing project: providing services to taxonomists for standard genome sequencing and annotation.</title>
        <authorList>
            <consortium name="The Broad Institute Genomics Platform"/>
            <consortium name="The Broad Institute Genome Sequencing Center for Infectious Disease"/>
            <person name="Wu L."/>
            <person name="Ma J."/>
        </authorList>
    </citation>
    <scope>NUCLEOTIDE SEQUENCE [LARGE SCALE GENOMIC DNA]</scope>
    <source>
        <strain evidence="14">TBRC 5832</strain>
    </source>
</reference>
<dbReference type="RefSeq" id="WP_378064350.1">
    <property type="nucleotide sequence ID" value="NZ_JBHSBL010000001.1"/>
</dbReference>
<feature type="transmembrane region" description="Helical" evidence="11">
    <location>
        <begin position="232"/>
        <end position="249"/>
    </location>
</feature>
<evidence type="ECO:0000313" key="14">
    <source>
        <dbReference type="Proteomes" id="UP001595867"/>
    </source>
</evidence>
<comment type="caution">
    <text evidence="13">The sequence shown here is derived from an EMBL/GenBank/DDBJ whole genome shotgun (WGS) entry which is preliminary data.</text>
</comment>
<evidence type="ECO:0000313" key="13">
    <source>
        <dbReference type="EMBL" id="MFC4063352.1"/>
    </source>
</evidence>
<accession>A0ABV8IGT2</accession>
<evidence type="ECO:0000259" key="12">
    <source>
        <dbReference type="PROSITE" id="PS50109"/>
    </source>
</evidence>
<name>A0ABV8IGT2_9ACTN</name>
<evidence type="ECO:0000256" key="4">
    <source>
        <dbReference type="ARBA" id="ARBA00022553"/>
    </source>
</evidence>
<feature type="transmembrane region" description="Helical" evidence="11">
    <location>
        <begin position="21"/>
        <end position="40"/>
    </location>
</feature>
<evidence type="ECO:0000256" key="1">
    <source>
        <dbReference type="ARBA" id="ARBA00000085"/>
    </source>
</evidence>
<dbReference type="InterPro" id="IPR005467">
    <property type="entry name" value="His_kinase_dom"/>
</dbReference>
<dbReference type="SUPFAM" id="SSF55874">
    <property type="entry name" value="ATPase domain of HSP90 chaperone/DNA topoisomerase II/histidine kinase"/>
    <property type="match status" value="1"/>
</dbReference>
<evidence type="ECO:0000256" key="9">
    <source>
        <dbReference type="ARBA" id="ARBA00023012"/>
    </source>
</evidence>
<evidence type="ECO:0000256" key="5">
    <source>
        <dbReference type="ARBA" id="ARBA00022679"/>
    </source>
</evidence>
<feature type="transmembrane region" description="Helical" evidence="11">
    <location>
        <begin position="46"/>
        <end position="62"/>
    </location>
</feature>
<feature type="transmembrane region" description="Helical" evidence="11">
    <location>
        <begin position="132"/>
        <end position="157"/>
    </location>
</feature>
<dbReference type="Pfam" id="PF02518">
    <property type="entry name" value="HATPase_c"/>
    <property type="match status" value="1"/>
</dbReference>
<dbReference type="PRINTS" id="PR00344">
    <property type="entry name" value="BCTRLSENSOR"/>
</dbReference>
<keyword evidence="11" id="KW-0812">Transmembrane</keyword>
<comment type="catalytic activity">
    <reaction evidence="1">
        <text>ATP + protein L-histidine = ADP + protein N-phospho-L-histidine.</text>
        <dbReference type="EC" id="2.7.13.3"/>
    </reaction>
</comment>
<dbReference type="InterPro" id="IPR003594">
    <property type="entry name" value="HATPase_dom"/>
</dbReference>
<feature type="transmembrane region" description="Helical" evidence="11">
    <location>
        <begin position="207"/>
        <end position="226"/>
    </location>
</feature>
<keyword evidence="4" id="KW-0597">Phosphoprotein</keyword>
<keyword evidence="7" id="KW-0418">Kinase</keyword>
<feature type="transmembrane region" description="Helical" evidence="11">
    <location>
        <begin position="280"/>
        <end position="303"/>
    </location>
</feature>
<dbReference type="SMART" id="SM00387">
    <property type="entry name" value="HATPase_c"/>
    <property type="match status" value="1"/>
</dbReference>
<keyword evidence="5" id="KW-0808">Transferase</keyword>
<sequence>MSTVLREEAVKADHRRSLARTVCFALAYAVACYAGRRLVVVGNHNLAWPAAGVAVIWFCAHRRAPTRRLDMLLLVLILGAVNWRTGTSPAVGVVAGLVGLVQALVFLRLLTRWAPHLWGGGGDAPLRCPRDLWALLKAGFGATLAASAVSLVGRWLITGTAPLTVTTMSVARHTASILIIGAAGICAGSALTRRVPLRSPAPPRRIAEIAGLGTLSIAGHLAVFAYEHQFPVSFALLGITVLVGVRLSTGWVLLHNLVVSVVALRYTLAGYGPFAQVGDVPLRAVVVQLFVTLVALVGLALALGREERRTLVTALAQEKEQVKRHADLLAAIIDSMPDGLAVIGPENRVTLRNPAVAGMADNDLARLRALADQDDTSTDIVVNRPGEPESRVIRVTATALPHPDGTHSAVVLFHDMTAERRHRDELTSFAGVVAHDLLNPLASVDGWTTAAMEALEEAPDHPGVSEAYDGLTRVSRSSARMRGLIDGLLAYATAREAMVTPAPVDLAEVVAEIALARTDAAAAAGSPMPRFTIGPLPAVRADPVLVRQLLDNLIGNAVKYTAPGVLPALRITAEDDHGMVAVRIVDNGIGIPAGQHEAIFGNFHRAHADGGYRGTGLGLTICKRIVERHGGTITAVDDPGGGSCFTFTLPPLSLAAGARPQVDA</sequence>
<comment type="subcellular location">
    <subcellularLocation>
        <location evidence="2">Cell membrane</location>
    </subcellularLocation>
</comment>
<keyword evidence="8 13" id="KW-0067">ATP-binding</keyword>
<dbReference type="Gene3D" id="3.30.565.10">
    <property type="entry name" value="Histidine kinase-like ATPase, C-terminal domain"/>
    <property type="match status" value="1"/>
</dbReference>
<dbReference type="InterPro" id="IPR050351">
    <property type="entry name" value="BphY/WalK/GraS-like"/>
</dbReference>
<dbReference type="EMBL" id="JBHSBL010000001">
    <property type="protein sequence ID" value="MFC4063352.1"/>
    <property type="molecule type" value="Genomic_DNA"/>
</dbReference>
<gene>
    <name evidence="13" type="ORF">ACFO0C_00290</name>
</gene>
<dbReference type="Gene3D" id="1.10.287.130">
    <property type="match status" value="1"/>
</dbReference>
<dbReference type="InterPro" id="IPR003661">
    <property type="entry name" value="HisK_dim/P_dom"/>
</dbReference>
<dbReference type="InterPro" id="IPR036097">
    <property type="entry name" value="HisK_dim/P_sf"/>
</dbReference>
<dbReference type="CDD" id="cd00082">
    <property type="entry name" value="HisKA"/>
    <property type="match status" value="1"/>
</dbReference>
<dbReference type="PANTHER" id="PTHR42878:SF7">
    <property type="entry name" value="SENSOR HISTIDINE KINASE GLRK"/>
    <property type="match status" value="1"/>
</dbReference>
<keyword evidence="9" id="KW-0902">Two-component regulatory system</keyword>
<dbReference type="InterPro" id="IPR004358">
    <property type="entry name" value="Sig_transdc_His_kin-like_C"/>
</dbReference>